<reference evidence="1 2" key="1">
    <citation type="journal article" date="2016" name="Mol. Biol. Evol.">
        <title>Comparative Genomics of Early-Diverging Mushroom-Forming Fungi Provides Insights into the Origins of Lignocellulose Decay Capabilities.</title>
        <authorList>
            <person name="Nagy L.G."/>
            <person name="Riley R."/>
            <person name="Tritt A."/>
            <person name="Adam C."/>
            <person name="Daum C."/>
            <person name="Floudas D."/>
            <person name="Sun H."/>
            <person name="Yadav J.S."/>
            <person name="Pangilinan J."/>
            <person name="Larsson K.H."/>
            <person name="Matsuura K."/>
            <person name="Barry K."/>
            <person name="Labutti K."/>
            <person name="Kuo R."/>
            <person name="Ohm R.A."/>
            <person name="Bhattacharya S.S."/>
            <person name="Shirouzu T."/>
            <person name="Yoshinaga Y."/>
            <person name="Martin F.M."/>
            <person name="Grigoriev I.V."/>
            <person name="Hibbett D.S."/>
        </authorList>
    </citation>
    <scope>NUCLEOTIDE SEQUENCE [LARGE SCALE GENOMIC DNA]</scope>
    <source>
        <strain evidence="1 2">HHB12029</strain>
    </source>
</reference>
<gene>
    <name evidence="1" type="ORF">EXIGLDRAFT_725408</name>
</gene>
<evidence type="ECO:0008006" key="3">
    <source>
        <dbReference type="Google" id="ProtNLM"/>
    </source>
</evidence>
<name>A0A165E2Y4_EXIGL</name>
<proteinExistence type="predicted"/>
<sequence length="234" mass="26089">MPPDLPSDVLRLIFEEAACGTLCGGPEWPSSLRLVCRAVRDWTHPILFSRILVTKSTAASFLQLVASISPPFFYGVRSLNLLIDPGAFDTLVMESHIAACFRNVQHLCCSLRVLRIAAILPEAFMAPTHLSIWYDPILPKPTDPVVGFLQNVTHLRVIPHLSMRGSFVETLAALEVVVIDIVHDSDTVITENVDMFCRMRTIRRIEIVTHLSTAREAMIRDLVAAFTDPRITTS</sequence>
<organism evidence="1 2">
    <name type="scientific">Exidia glandulosa HHB12029</name>
    <dbReference type="NCBI Taxonomy" id="1314781"/>
    <lineage>
        <taxon>Eukaryota</taxon>
        <taxon>Fungi</taxon>
        <taxon>Dikarya</taxon>
        <taxon>Basidiomycota</taxon>
        <taxon>Agaricomycotina</taxon>
        <taxon>Agaricomycetes</taxon>
        <taxon>Auriculariales</taxon>
        <taxon>Exidiaceae</taxon>
        <taxon>Exidia</taxon>
    </lineage>
</organism>
<dbReference type="EMBL" id="KV426171">
    <property type="protein sequence ID" value="KZV85955.1"/>
    <property type="molecule type" value="Genomic_DNA"/>
</dbReference>
<feature type="non-terminal residue" evidence="1">
    <location>
        <position position="234"/>
    </location>
</feature>
<keyword evidence="2" id="KW-1185">Reference proteome</keyword>
<protein>
    <recommendedName>
        <fullName evidence="3">F-box domain-containing protein</fullName>
    </recommendedName>
</protein>
<dbReference type="OrthoDB" id="3145912at2759"/>
<dbReference type="Proteomes" id="UP000077266">
    <property type="component" value="Unassembled WGS sequence"/>
</dbReference>
<dbReference type="AlphaFoldDB" id="A0A165E2Y4"/>
<dbReference type="InParanoid" id="A0A165E2Y4"/>
<evidence type="ECO:0000313" key="1">
    <source>
        <dbReference type="EMBL" id="KZV85955.1"/>
    </source>
</evidence>
<accession>A0A165E2Y4</accession>
<evidence type="ECO:0000313" key="2">
    <source>
        <dbReference type="Proteomes" id="UP000077266"/>
    </source>
</evidence>